<dbReference type="RefSeq" id="WP_131012540.1">
    <property type="nucleotide sequence ID" value="NZ_SIRE01000005.1"/>
</dbReference>
<accession>A0A4Q9DUT9</accession>
<evidence type="ECO:0000313" key="2">
    <source>
        <dbReference type="Proteomes" id="UP000293142"/>
    </source>
</evidence>
<dbReference type="SUPFAM" id="SSF74650">
    <property type="entry name" value="Galactose mutarotase-like"/>
    <property type="match status" value="1"/>
</dbReference>
<dbReference type="GO" id="GO:0005975">
    <property type="term" value="P:carbohydrate metabolic process"/>
    <property type="evidence" value="ECO:0007669"/>
    <property type="project" value="InterPro"/>
</dbReference>
<protein>
    <submittedName>
        <fullName evidence="1">DUF4432 family protein</fullName>
    </submittedName>
</protein>
<dbReference type="Gene3D" id="2.70.98.10">
    <property type="match status" value="1"/>
</dbReference>
<reference evidence="1 2" key="1">
    <citation type="submission" date="2019-02" db="EMBL/GenBank/DDBJ databases">
        <title>Paenibacillus sp. nov., isolated from surface-sterilized tissue of Thalictrum simplex L.</title>
        <authorList>
            <person name="Tuo L."/>
        </authorList>
    </citation>
    <scope>NUCLEOTIDE SEQUENCE [LARGE SCALE GENOMIC DNA]</scope>
    <source>
        <strain evidence="1 2">N2SHLJ1</strain>
    </source>
</reference>
<dbReference type="InterPro" id="IPR027839">
    <property type="entry name" value="DUF4432"/>
</dbReference>
<sequence length="333" mass="38034">MSAHDHMTPCTVRETTVAGIQVVELDNGLLSVSILVGKGADIYDIIYQPTNTDFLVKSKEGLRVFEGRNLAETRLKMYSELYPGGWQDCLPHRGRYEDVEITQENGGIAATVPWQYELCRDDDGYAGIRCFVDLPEMPIHVEKTYMLKSGEAKLYIDERLQNRGGAPMRFTWTQHAAFGGSFLDEQVTIEVPPDCVAFHARSYDRAFKSDLRRYEQPVDRVTLPDGSSRNLLQVPPKTANESFFIVLKHVREPWVKLMSGRLRIGACLHWDLQIFPFIRYWSNHTKDLYTVGLEPSNDAFAGFDDSLEHGTFQQLLPGERCDTKLVFEVLDFR</sequence>
<dbReference type="GO" id="GO:0030246">
    <property type="term" value="F:carbohydrate binding"/>
    <property type="evidence" value="ECO:0007669"/>
    <property type="project" value="InterPro"/>
</dbReference>
<proteinExistence type="predicted"/>
<comment type="caution">
    <text evidence="1">The sequence shown here is derived from an EMBL/GenBank/DDBJ whole genome shotgun (WGS) entry which is preliminary data.</text>
</comment>
<dbReference type="OrthoDB" id="2528227at2"/>
<evidence type="ECO:0000313" key="1">
    <source>
        <dbReference type="EMBL" id="TBL80125.1"/>
    </source>
</evidence>
<organism evidence="1 2">
    <name type="scientific">Paenibacillus thalictri</name>
    <dbReference type="NCBI Taxonomy" id="2527873"/>
    <lineage>
        <taxon>Bacteria</taxon>
        <taxon>Bacillati</taxon>
        <taxon>Bacillota</taxon>
        <taxon>Bacilli</taxon>
        <taxon>Bacillales</taxon>
        <taxon>Paenibacillaceae</taxon>
        <taxon>Paenibacillus</taxon>
    </lineage>
</organism>
<keyword evidence="2" id="KW-1185">Reference proteome</keyword>
<dbReference type="AlphaFoldDB" id="A0A4Q9DUT9"/>
<dbReference type="InterPro" id="IPR011013">
    <property type="entry name" value="Gal_mutarotase_sf_dom"/>
</dbReference>
<dbReference type="Pfam" id="PF14486">
    <property type="entry name" value="DUF4432"/>
    <property type="match status" value="1"/>
</dbReference>
<gene>
    <name evidence="1" type="ORF">EYB31_06780</name>
</gene>
<dbReference type="InterPro" id="IPR014718">
    <property type="entry name" value="GH-type_carb-bd"/>
</dbReference>
<dbReference type="Proteomes" id="UP000293142">
    <property type="component" value="Unassembled WGS sequence"/>
</dbReference>
<dbReference type="GO" id="GO:0003824">
    <property type="term" value="F:catalytic activity"/>
    <property type="evidence" value="ECO:0007669"/>
    <property type="project" value="InterPro"/>
</dbReference>
<dbReference type="EMBL" id="SIRE01000005">
    <property type="protein sequence ID" value="TBL80125.1"/>
    <property type="molecule type" value="Genomic_DNA"/>
</dbReference>
<name>A0A4Q9DUT9_9BACL</name>